<dbReference type="AlphaFoldDB" id="A0A3S3ZBU1"/>
<dbReference type="InterPro" id="IPR036812">
    <property type="entry name" value="NAD(P)_OxRdtase_dom_sf"/>
</dbReference>
<reference evidence="2 3" key="1">
    <citation type="submission" date="2018-12" db="EMBL/GenBank/DDBJ databases">
        <authorList>
            <person name="Li F."/>
        </authorList>
    </citation>
    <scope>NUCLEOTIDE SEQUENCE [LARGE SCALE GENOMIC DNA]</scope>
    <source>
        <strain evidence="2 3">11W25H-1</strain>
    </source>
</reference>
<dbReference type="GO" id="GO:0005829">
    <property type="term" value="C:cytosol"/>
    <property type="evidence" value="ECO:0007669"/>
    <property type="project" value="TreeGrafter"/>
</dbReference>
<dbReference type="PANTHER" id="PTHR42686:SF1">
    <property type="entry name" value="GH17980P-RELATED"/>
    <property type="match status" value="1"/>
</dbReference>
<dbReference type="GO" id="GO:0016491">
    <property type="term" value="F:oxidoreductase activity"/>
    <property type="evidence" value="ECO:0007669"/>
    <property type="project" value="InterPro"/>
</dbReference>
<dbReference type="Pfam" id="PF00248">
    <property type="entry name" value="Aldo_ket_red"/>
    <property type="match status" value="1"/>
</dbReference>
<organism evidence="2 3">
    <name type="scientific">Labedella phragmitis</name>
    <dbReference type="NCBI Taxonomy" id="2498849"/>
    <lineage>
        <taxon>Bacteria</taxon>
        <taxon>Bacillati</taxon>
        <taxon>Actinomycetota</taxon>
        <taxon>Actinomycetes</taxon>
        <taxon>Micrococcales</taxon>
        <taxon>Microbacteriaceae</taxon>
        <taxon>Labedella</taxon>
    </lineage>
</organism>
<dbReference type="InterPro" id="IPR044477">
    <property type="entry name" value="FDH-like"/>
</dbReference>
<evidence type="ECO:0000313" key="3">
    <source>
        <dbReference type="Proteomes" id="UP000288547"/>
    </source>
</evidence>
<keyword evidence="3" id="KW-1185">Reference proteome</keyword>
<dbReference type="InterPro" id="IPR020471">
    <property type="entry name" value="AKR"/>
</dbReference>
<accession>A0A3S3ZBU1</accession>
<dbReference type="Gene3D" id="3.20.20.100">
    <property type="entry name" value="NADP-dependent oxidoreductase domain"/>
    <property type="match status" value="1"/>
</dbReference>
<dbReference type="InterPro" id="IPR023210">
    <property type="entry name" value="NADP_OxRdtase_dom"/>
</dbReference>
<name>A0A3S3ZBU1_9MICO</name>
<dbReference type="OrthoDB" id="9768851at2"/>
<evidence type="ECO:0000313" key="2">
    <source>
        <dbReference type="EMBL" id="RWZ53279.1"/>
    </source>
</evidence>
<feature type="domain" description="NADP-dependent oxidoreductase" evidence="1">
    <location>
        <begin position="6"/>
        <end position="308"/>
    </location>
</feature>
<dbReference type="CDD" id="cd19162">
    <property type="entry name" value="AKR_FDH"/>
    <property type="match status" value="1"/>
</dbReference>
<dbReference type="PANTHER" id="PTHR42686">
    <property type="entry name" value="GH17980P-RELATED"/>
    <property type="match status" value="1"/>
</dbReference>
<dbReference type="EMBL" id="RZNB01000001">
    <property type="protein sequence ID" value="RWZ53279.1"/>
    <property type="molecule type" value="Genomic_DNA"/>
</dbReference>
<proteinExistence type="predicted"/>
<dbReference type="SUPFAM" id="SSF51430">
    <property type="entry name" value="NAD(P)-linked oxidoreductase"/>
    <property type="match status" value="1"/>
</dbReference>
<dbReference type="Proteomes" id="UP000288547">
    <property type="component" value="Unassembled WGS sequence"/>
</dbReference>
<evidence type="ECO:0000259" key="1">
    <source>
        <dbReference type="Pfam" id="PF00248"/>
    </source>
</evidence>
<gene>
    <name evidence="2" type="ORF">ELQ90_03540</name>
</gene>
<protein>
    <submittedName>
        <fullName evidence="2">Aldo/keto reductase</fullName>
    </submittedName>
</protein>
<comment type="caution">
    <text evidence="2">The sequence shown here is derived from an EMBL/GenBank/DDBJ whole genome shotgun (WGS) entry which is preliminary data.</text>
</comment>
<sequence>MPFGDLTYGAANVGNLFRALTDDEAFAVLDAAWEAGVRSFDTAPHYGLGLSERRLGAFLRTKPRDSFVVSTKVGRLLRPDPEGDGGLDLDNDFHVPTDLRREWDLSGDGIRRSVAESLDRLGLDRVDVLYLHDPERHSLREGLDSAIPALAGLRDEGAVTAVGVGAMTTEALTASAETGAIDLLMVAGRFTLAEQPAASDVFPACERNGVGVVAASVFNSGLLAQENPSRDGRYEYGSVPSDVLERVTAIAAVCAEFGVSLPQVALHFVHRHPLVRAVVVGASRPQQIRQNAERILAPVPDGLWARLEEDGLVFPHGP</sequence>